<organism evidence="2 3">
    <name type="scientific">Ooceraea biroi</name>
    <name type="common">Clonal raider ant</name>
    <name type="synonym">Cerapachys biroi</name>
    <dbReference type="NCBI Taxonomy" id="2015173"/>
    <lineage>
        <taxon>Eukaryota</taxon>
        <taxon>Metazoa</taxon>
        <taxon>Ecdysozoa</taxon>
        <taxon>Arthropoda</taxon>
        <taxon>Hexapoda</taxon>
        <taxon>Insecta</taxon>
        <taxon>Pterygota</taxon>
        <taxon>Neoptera</taxon>
        <taxon>Endopterygota</taxon>
        <taxon>Hymenoptera</taxon>
        <taxon>Apocrita</taxon>
        <taxon>Aculeata</taxon>
        <taxon>Formicoidea</taxon>
        <taxon>Formicidae</taxon>
        <taxon>Dorylinae</taxon>
        <taxon>Ooceraea</taxon>
    </lineage>
</organism>
<evidence type="ECO:0000256" key="1">
    <source>
        <dbReference type="SAM" id="SignalP"/>
    </source>
</evidence>
<dbReference type="CDD" id="cd00037">
    <property type="entry name" value="CLECT"/>
    <property type="match status" value="1"/>
</dbReference>
<dbReference type="Proteomes" id="UP000279307">
    <property type="component" value="Chromosome 1"/>
</dbReference>
<dbReference type="SUPFAM" id="SSF56436">
    <property type="entry name" value="C-type lectin-like"/>
    <property type="match status" value="1"/>
</dbReference>
<feature type="signal peptide" evidence="1">
    <location>
        <begin position="1"/>
        <end position="17"/>
    </location>
</feature>
<name>A0A3L8E3S6_OOCBI</name>
<dbReference type="AlphaFoldDB" id="A0A3L8E3S6"/>
<feature type="chain" id="PRO_5018321864" description="C-type lectin domain-containing protein" evidence="1">
    <location>
        <begin position="18"/>
        <end position="282"/>
    </location>
</feature>
<dbReference type="InterPro" id="IPR016186">
    <property type="entry name" value="C-type_lectin-like/link_sf"/>
</dbReference>
<reference evidence="2 3" key="1">
    <citation type="journal article" date="2018" name="Genome Res.">
        <title>The genomic architecture and molecular evolution of ant odorant receptors.</title>
        <authorList>
            <person name="McKenzie S.K."/>
            <person name="Kronauer D.J.C."/>
        </authorList>
    </citation>
    <scope>NUCLEOTIDE SEQUENCE [LARGE SCALE GENOMIC DNA]</scope>
    <source>
        <strain evidence="2">Clonal line C1</strain>
    </source>
</reference>
<keyword evidence="1" id="KW-0732">Signal</keyword>
<evidence type="ECO:0000313" key="2">
    <source>
        <dbReference type="EMBL" id="RLU27351.1"/>
    </source>
</evidence>
<protein>
    <recommendedName>
        <fullName evidence="4">C-type lectin domain-containing protein</fullName>
    </recommendedName>
</protein>
<proteinExistence type="predicted"/>
<sequence>MISRALCFICILEIATTFRIVRRKKLSRLIAERQATALWTISLTRRGAVMTWENENEDAQWEFLVIGGRVPWNEALAICPIYGHLNPLSVLEQAEMGYDDPPDSLKRETETDTESTLAVLDNDTMDWLARMVSESNYRKKKSKGNITEGSSVLVDGQRYTLYKIVDDEDEKTLRAEGVRKLTGVGVTWKEARLQCKKRGKHLAMVFTNEAATVIANAMLRSRPSMESVWLDGRSADGTDWTWVSSGFTLPSMKSNVTSYPPCQKVTLYRCREMMIFIKEEDV</sequence>
<gene>
    <name evidence="2" type="ORF">DMN91_001152</name>
</gene>
<dbReference type="InterPro" id="IPR016187">
    <property type="entry name" value="CTDL_fold"/>
</dbReference>
<comment type="caution">
    <text evidence="2">The sequence shown here is derived from an EMBL/GenBank/DDBJ whole genome shotgun (WGS) entry which is preliminary data.</text>
</comment>
<evidence type="ECO:0008006" key="4">
    <source>
        <dbReference type="Google" id="ProtNLM"/>
    </source>
</evidence>
<dbReference type="EMBL" id="QOIP01000001">
    <property type="protein sequence ID" value="RLU27351.1"/>
    <property type="molecule type" value="Genomic_DNA"/>
</dbReference>
<evidence type="ECO:0000313" key="3">
    <source>
        <dbReference type="Proteomes" id="UP000279307"/>
    </source>
</evidence>
<dbReference type="OrthoDB" id="6356110at2759"/>
<accession>A0A3L8E3S6</accession>
<dbReference type="Gene3D" id="3.10.100.10">
    <property type="entry name" value="Mannose-Binding Protein A, subunit A"/>
    <property type="match status" value="1"/>
</dbReference>